<organism evidence="7 8">
    <name type="scientific">Limnobacter thiooxidans</name>
    <dbReference type="NCBI Taxonomy" id="131080"/>
    <lineage>
        <taxon>Bacteria</taxon>
        <taxon>Pseudomonadati</taxon>
        <taxon>Pseudomonadota</taxon>
        <taxon>Betaproteobacteria</taxon>
        <taxon>Burkholderiales</taxon>
        <taxon>Burkholderiaceae</taxon>
        <taxon>Limnobacter</taxon>
    </lineage>
</organism>
<sequence length="457" mass="51286">MQQPSVSIVVPVYNEVPNQHDDSFRVRIQGLLALLRPCDELVLVDGGSIDFSWPTIKALASHPQVSAIQSEKGRARQMNAGAAKAHGDVLLFLHADTVLKIEAWQEFIQKLGANGNAAFWGRFDVRISGESKWLPMVAWFMNQRSRLSKIGTGDQGLFLGRDLFERVGGFPEQPLMEDIELCKRLKRIAPRQFVPIRKPLVTSGRRWDVHGAWKTIVLMWRFRYQYWRGVSAQELARQYADTREKRSLTVAVFAKYPQAGRVKTRLEPLLGADQCAEFARYLLLSTLDKLHGVNVVLWTDGGTDAEWDALLEGSQFSGPVQRHIQPTGHLGLRMECAVQTHLKESRVVVLLGPDAVQFSKTDLQQLERAAQTHSMAFVPALDGGYVALACTRCVPAVFSETIRWGTASVAEQTKAALHMQCISAQWFQAQMDIDEPDDLKAAIQHGFVPEDWATHYS</sequence>
<gene>
    <name evidence="7" type="ORF">RGQ30_06840</name>
</gene>
<accession>A0AA86MAP2</accession>
<dbReference type="InterPro" id="IPR026461">
    <property type="entry name" value="Trfase_2_rSAM/seldom_assoc"/>
</dbReference>
<evidence type="ECO:0000313" key="7">
    <source>
        <dbReference type="EMBL" id="BET25183.1"/>
    </source>
</evidence>
<dbReference type="KEGG" id="lto:RGQ30_06840"/>
<name>A0AA86MAP2_9BURK</name>
<keyword evidence="3" id="KW-0328">Glycosyltransferase</keyword>
<protein>
    <recommendedName>
        <fullName evidence="6">Glycosyltransferase 2-like domain-containing protein</fullName>
    </recommendedName>
</protein>
<dbReference type="SUPFAM" id="SSF53448">
    <property type="entry name" value="Nucleotide-diphospho-sugar transferases"/>
    <property type="match status" value="2"/>
</dbReference>
<dbReference type="Gene3D" id="3.90.550.10">
    <property type="entry name" value="Spore Coat Polysaccharide Biosynthesis Protein SpsA, Chain A"/>
    <property type="match status" value="2"/>
</dbReference>
<evidence type="ECO:0000256" key="5">
    <source>
        <dbReference type="ARBA" id="ARBA00023136"/>
    </source>
</evidence>
<dbReference type="Proteomes" id="UP001329151">
    <property type="component" value="Chromosome"/>
</dbReference>
<dbReference type="GO" id="GO:0005886">
    <property type="term" value="C:plasma membrane"/>
    <property type="evidence" value="ECO:0007669"/>
    <property type="project" value="UniProtKB-SubCell"/>
</dbReference>
<comment type="subcellular location">
    <subcellularLocation>
        <location evidence="1">Cell membrane</location>
    </subcellularLocation>
</comment>
<evidence type="ECO:0000256" key="2">
    <source>
        <dbReference type="ARBA" id="ARBA00022475"/>
    </source>
</evidence>
<dbReference type="InterPro" id="IPR029044">
    <property type="entry name" value="Nucleotide-diphossugar_trans"/>
</dbReference>
<keyword evidence="8" id="KW-1185">Reference proteome</keyword>
<dbReference type="AlphaFoldDB" id="A0AA86MAP2"/>
<dbReference type="PANTHER" id="PTHR43646:SF2">
    <property type="entry name" value="GLYCOSYLTRANSFERASE 2-LIKE DOMAIN-CONTAINING PROTEIN"/>
    <property type="match status" value="1"/>
</dbReference>
<dbReference type="NCBIfam" id="TIGR04283">
    <property type="entry name" value="glyco_like_mftF"/>
    <property type="match status" value="1"/>
</dbReference>
<dbReference type="NCBIfam" id="TIGR04282">
    <property type="entry name" value="glyco_like_cofC"/>
    <property type="match status" value="1"/>
</dbReference>
<dbReference type="CDD" id="cd02522">
    <property type="entry name" value="GT_2_like_a"/>
    <property type="match status" value="1"/>
</dbReference>
<proteinExistence type="predicted"/>
<dbReference type="PANTHER" id="PTHR43646">
    <property type="entry name" value="GLYCOSYLTRANSFERASE"/>
    <property type="match status" value="1"/>
</dbReference>
<evidence type="ECO:0000313" key="8">
    <source>
        <dbReference type="Proteomes" id="UP001329151"/>
    </source>
</evidence>
<dbReference type="EMBL" id="AP028947">
    <property type="protein sequence ID" value="BET25183.1"/>
    <property type="molecule type" value="Genomic_DNA"/>
</dbReference>
<feature type="domain" description="Glycosyltransferase 2-like" evidence="6">
    <location>
        <begin position="7"/>
        <end position="159"/>
    </location>
</feature>
<keyword evidence="4" id="KW-0808">Transferase</keyword>
<dbReference type="InterPro" id="IPR018641">
    <property type="entry name" value="Trfase_1_rSAM/seldom-assoc"/>
</dbReference>
<evidence type="ECO:0000256" key="3">
    <source>
        <dbReference type="ARBA" id="ARBA00022676"/>
    </source>
</evidence>
<keyword evidence="5" id="KW-0472">Membrane</keyword>
<dbReference type="Pfam" id="PF00535">
    <property type="entry name" value="Glycos_transf_2"/>
    <property type="match status" value="1"/>
</dbReference>
<evidence type="ECO:0000259" key="6">
    <source>
        <dbReference type="Pfam" id="PF00535"/>
    </source>
</evidence>
<evidence type="ECO:0000256" key="4">
    <source>
        <dbReference type="ARBA" id="ARBA00022679"/>
    </source>
</evidence>
<evidence type="ECO:0000256" key="1">
    <source>
        <dbReference type="ARBA" id="ARBA00004236"/>
    </source>
</evidence>
<keyword evidence="2" id="KW-1003">Cell membrane</keyword>
<dbReference type="GO" id="GO:0016757">
    <property type="term" value="F:glycosyltransferase activity"/>
    <property type="evidence" value="ECO:0007669"/>
    <property type="project" value="UniProtKB-KW"/>
</dbReference>
<dbReference type="RefSeq" id="WP_298219013.1">
    <property type="nucleotide sequence ID" value="NZ_AP028947.1"/>
</dbReference>
<reference evidence="7 8" key="1">
    <citation type="submission" date="2023-10" db="EMBL/GenBank/DDBJ databases">
        <title>Complete Genome Sequence of Limnobacter thiooxidans CS-K2T, Isolated from freshwater lake sediments in Bavaria, Germany.</title>
        <authorList>
            <person name="Naruki M."/>
            <person name="Watanabe A."/>
            <person name="Warashina T."/>
            <person name="Morita T."/>
            <person name="Arakawa K."/>
        </authorList>
    </citation>
    <scope>NUCLEOTIDE SEQUENCE [LARGE SCALE GENOMIC DNA]</scope>
    <source>
        <strain evidence="7 8">CS-K2</strain>
    </source>
</reference>
<dbReference type="InterPro" id="IPR001173">
    <property type="entry name" value="Glyco_trans_2-like"/>
</dbReference>
<dbReference type="Pfam" id="PF09837">
    <property type="entry name" value="DUF2064"/>
    <property type="match status" value="1"/>
</dbReference>